<evidence type="ECO:0000313" key="3">
    <source>
        <dbReference type="Proteomes" id="UP000224080"/>
    </source>
</evidence>
<keyword evidence="3" id="KW-1185">Reference proteome</keyword>
<evidence type="ECO:0000313" key="2">
    <source>
        <dbReference type="EMBL" id="PGH01838.1"/>
    </source>
</evidence>
<dbReference type="AlphaFoldDB" id="A0A2B7WZK0"/>
<dbReference type="OrthoDB" id="3660917at2759"/>
<keyword evidence="1" id="KW-0732">Signal</keyword>
<sequence length="185" mass="20415">MKLQALLSLCFVGAVTVQAAAVQATPEKVDVVGGLKSHDQGFKHVGDDGVARSFGPDGIVIDAAALTNVQLLEEAKNHPDSSARKHLMELWKNVDGRNVPLEHHYSPPQNVLPLSLRDPEVKKELEAKQNEQLATYGQSPNKRSSILSPRACESIICKDTNWCQIYGCAYCRAYDQIKTQYCVIR</sequence>
<accession>A0A2B7WZK0</accession>
<feature type="signal peptide" evidence="1">
    <location>
        <begin position="1"/>
        <end position="19"/>
    </location>
</feature>
<reference evidence="2 3" key="1">
    <citation type="submission" date="2017-10" db="EMBL/GenBank/DDBJ databases">
        <title>Comparative genomics in systemic dimorphic fungi from Ajellomycetaceae.</title>
        <authorList>
            <person name="Munoz J.F."/>
            <person name="Mcewen J.G."/>
            <person name="Clay O.K."/>
            <person name="Cuomo C.A."/>
        </authorList>
    </citation>
    <scope>NUCLEOTIDE SEQUENCE [LARGE SCALE GENOMIC DNA]</scope>
    <source>
        <strain evidence="2 3">UAMH130</strain>
    </source>
</reference>
<name>A0A2B7WZK0_9EURO</name>
<dbReference type="EMBL" id="PDNC01000067">
    <property type="protein sequence ID" value="PGH01838.1"/>
    <property type="molecule type" value="Genomic_DNA"/>
</dbReference>
<gene>
    <name evidence="2" type="ORF">GX51_05018</name>
</gene>
<organism evidence="2 3">
    <name type="scientific">Blastomyces parvus</name>
    <dbReference type="NCBI Taxonomy" id="2060905"/>
    <lineage>
        <taxon>Eukaryota</taxon>
        <taxon>Fungi</taxon>
        <taxon>Dikarya</taxon>
        <taxon>Ascomycota</taxon>
        <taxon>Pezizomycotina</taxon>
        <taxon>Eurotiomycetes</taxon>
        <taxon>Eurotiomycetidae</taxon>
        <taxon>Onygenales</taxon>
        <taxon>Ajellomycetaceae</taxon>
        <taxon>Blastomyces</taxon>
    </lineage>
</organism>
<dbReference type="STRING" id="2060905.A0A2B7WZK0"/>
<protein>
    <submittedName>
        <fullName evidence="2">Uncharacterized protein</fullName>
    </submittedName>
</protein>
<dbReference type="Proteomes" id="UP000224080">
    <property type="component" value="Unassembled WGS sequence"/>
</dbReference>
<feature type="chain" id="PRO_5012066809" evidence="1">
    <location>
        <begin position="20"/>
        <end position="185"/>
    </location>
</feature>
<comment type="caution">
    <text evidence="2">The sequence shown here is derived from an EMBL/GenBank/DDBJ whole genome shotgun (WGS) entry which is preliminary data.</text>
</comment>
<evidence type="ECO:0000256" key="1">
    <source>
        <dbReference type="SAM" id="SignalP"/>
    </source>
</evidence>
<proteinExistence type="predicted"/>